<comment type="cofactor">
    <cofactor evidence="1 12">
        <name>FAD</name>
        <dbReference type="ChEBI" id="CHEBI:57692"/>
    </cofactor>
</comment>
<dbReference type="Gene3D" id="1.10.150.570">
    <property type="entry name" value="GidA associated domain, C-terminal subdomain"/>
    <property type="match status" value="1"/>
</dbReference>
<dbReference type="Gene3D" id="3.50.50.60">
    <property type="entry name" value="FAD/NAD(P)-binding domain"/>
    <property type="match status" value="2"/>
</dbReference>
<dbReference type="InterPro" id="IPR049312">
    <property type="entry name" value="GIDA_C_N"/>
</dbReference>
<protein>
    <recommendedName>
        <fullName evidence="4 12">tRNA uridine 5-carboxymethylaminomethyl modification enzyme MnmG</fullName>
    </recommendedName>
    <alternativeName>
        <fullName evidence="11 12">Glucose-inhibited division protein A</fullName>
    </alternativeName>
</protein>
<name>A0A4Q7YXI9_9BACT</name>
<keyword evidence="7 12" id="KW-0819">tRNA processing</keyword>
<dbReference type="EMBL" id="SHKW01000001">
    <property type="protein sequence ID" value="RZU41815.1"/>
    <property type="molecule type" value="Genomic_DNA"/>
</dbReference>
<dbReference type="InterPro" id="IPR002218">
    <property type="entry name" value="MnmG-rel"/>
</dbReference>
<comment type="caution">
    <text evidence="14">The sequence shown here is derived from an EMBL/GenBank/DDBJ whole genome shotgun (WGS) entry which is preliminary data.</text>
</comment>
<dbReference type="SUPFAM" id="SSF51905">
    <property type="entry name" value="FAD/NAD(P)-binding domain"/>
    <property type="match status" value="1"/>
</dbReference>
<evidence type="ECO:0000256" key="7">
    <source>
        <dbReference type="ARBA" id="ARBA00022694"/>
    </source>
</evidence>
<evidence type="ECO:0000256" key="11">
    <source>
        <dbReference type="ARBA" id="ARBA00031800"/>
    </source>
</evidence>
<dbReference type="FunFam" id="3.50.50.60:FF:000002">
    <property type="entry name" value="tRNA uridine 5-carboxymethylaminomethyl modification enzyme MnmG"/>
    <property type="match status" value="1"/>
</dbReference>
<feature type="binding site" evidence="12">
    <location>
        <begin position="278"/>
        <end position="292"/>
    </location>
    <ligand>
        <name>NAD(+)</name>
        <dbReference type="ChEBI" id="CHEBI:57540"/>
    </ligand>
</feature>
<dbReference type="InterPro" id="IPR020595">
    <property type="entry name" value="MnmG-rel_CS"/>
</dbReference>
<evidence type="ECO:0000256" key="4">
    <source>
        <dbReference type="ARBA" id="ARBA00020461"/>
    </source>
</evidence>
<dbReference type="InterPro" id="IPR004416">
    <property type="entry name" value="MnmG"/>
</dbReference>
<dbReference type="RefSeq" id="WP_130419670.1">
    <property type="nucleotide sequence ID" value="NZ_SHKW01000001.1"/>
</dbReference>
<dbReference type="OrthoDB" id="9815560at2"/>
<evidence type="ECO:0000256" key="10">
    <source>
        <dbReference type="ARBA" id="ARBA00025948"/>
    </source>
</evidence>
<keyword evidence="9 12" id="KW-0520">NAD</keyword>
<gene>
    <name evidence="12" type="primary">mnmG</name>
    <name evidence="12" type="synonym">gidA</name>
    <name evidence="14" type="ORF">BDD14_3352</name>
</gene>
<dbReference type="GO" id="GO:0002098">
    <property type="term" value="P:tRNA wobble uridine modification"/>
    <property type="evidence" value="ECO:0007669"/>
    <property type="project" value="InterPro"/>
</dbReference>
<evidence type="ECO:0000256" key="12">
    <source>
        <dbReference type="HAMAP-Rule" id="MF_00129"/>
    </source>
</evidence>
<keyword evidence="15" id="KW-1185">Reference proteome</keyword>
<comment type="subcellular location">
    <subcellularLocation>
        <location evidence="12">Cytoplasm</location>
    </subcellularLocation>
</comment>
<feature type="binding site" evidence="12">
    <location>
        <position position="181"/>
    </location>
    <ligand>
        <name>FAD</name>
        <dbReference type="ChEBI" id="CHEBI:57692"/>
    </ligand>
</feature>
<evidence type="ECO:0000256" key="6">
    <source>
        <dbReference type="ARBA" id="ARBA00022630"/>
    </source>
</evidence>
<evidence type="ECO:0000256" key="5">
    <source>
        <dbReference type="ARBA" id="ARBA00022490"/>
    </source>
</evidence>
<dbReference type="Pfam" id="PF21680">
    <property type="entry name" value="GIDA_C_1st"/>
    <property type="match status" value="1"/>
</dbReference>
<keyword evidence="6 12" id="KW-0285">Flavoprotein</keyword>
<keyword evidence="8 12" id="KW-0274">FAD</keyword>
<evidence type="ECO:0000259" key="13">
    <source>
        <dbReference type="SMART" id="SM01228"/>
    </source>
</evidence>
<accession>A0A4Q7YXI9</accession>
<dbReference type="HAMAP" id="MF_00129">
    <property type="entry name" value="MnmG_GidA"/>
    <property type="match status" value="1"/>
</dbReference>
<dbReference type="InterPro" id="IPR040131">
    <property type="entry name" value="MnmG_N"/>
</dbReference>
<dbReference type="GO" id="GO:0050660">
    <property type="term" value="F:flavin adenine dinucleotide binding"/>
    <property type="evidence" value="ECO:0007669"/>
    <property type="project" value="UniProtKB-UniRule"/>
</dbReference>
<dbReference type="Proteomes" id="UP000292958">
    <property type="component" value="Unassembled WGS sequence"/>
</dbReference>
<proteinExistence type="inferred from homology"/>
<dbReference type="InterPro" id="IPR026904">
    <property type="entry name" value="MnmG_C"/>
</dbReference>
<evidence type="ECO:0000256" key="2">
    <source>
        <dbReference type="ARBA" id="ARBA00003717"/>
    </source>
</evidence>
<evidence type="ECO:0000256" key="8">
    <source>
        <dbReference type="ARBA" id="ARBA00022827"/>
    </source>
</evidence>
<dbReference type="InterPro" id="IPR047001">
    <property type="entry name" value="MnmG_C_subdom"/>
</dbReference>
<dbReference type="NCBIfam" id="TIGR00136">
    <property type="entry name" value="mnmG_gidA"/>
    <property type="match status" value="1"/>
</dbReference>
<comment type="function">
    <text evidence="2 12">NAD-binding protein involved in the addition of a carboxymethylaminomethyl (cmnm) group at the wobble position (U34) of certain tRNAs, forming tRNA-cmnm(5)s(2)U34.</text>
</comment>
<sequence length="654" mass="72114">MAFTEQYDVVVVGAGHAGCEAAVAAARMGLRTAIFTLNLDLIAQMSCNPAIGGIAKGHLVREVDALGGVMGEVADACGIQFRLLNTSRGPAVWSPRAQCDKALYRVKMREVLEAQKNLFIKQAEVIDLIVEADRSVRGVKLRDGRQIHATATVVTTGTFLNGLIHCGEQQYTAGRSGEPASVLLGESLKKLGLRECRLKTGTPPRLDGRTIDWERFEEQPGDTEPTPFSFRSPFAKGGVPPLRQVSCHIAYTTPETLQLIRDNVHRSPMYTGQIEAVGPRYCPSIEDKIVRFPDKTQHQFFLEPEGLNTHEVYINGMSTSLPMEVQAAMVRSIPGLENAEMLRPGYAIEYDAIDPTELNRALKVKKFDGLYLAGQINGTSGYEEAACQGLMAGINAALGVKGEPSFTLDRTEAYTGILIDDLISKGTNEPYRMFTSRAEFRLHLRIDNADRRLTPHGRSLGLIGDEPWSEYEARQERGSAFAKLLETTKVRVAELPEGLRSELESTKVEGLTFAQLLKRPSMNIEAVGPVLREAMATQVELGEWMEALDAAPGARLPAWVRNEMKTVETEIKYAGYLDQQRKSMEKLKRAEQKVIPEWFDYTAVSGLSREMKEKLGHVRPQTLGQASRIAGVTPAAVSLILVFIEIQARQQSVA</sequence>
<evidence type="ECO:0000313" key="15">
    <source>
        <dbReference type="Proteomes" id="UP000292958"/>
    </source>
</evidence>
<dbReference type="FunFam" id="1.10.150.570:FF:000001">
    <property type="entry name" value="tRNA uridine 5-carboxymethylaminomethyl modification enzyme MnmG"/>
    <property type="match status" value="1"/>
</dbReference>
<feature type="binding site" evidence="12">
    <location>
        <position position="125"/>
    </location>
    <ligand>
        <name>FAD</name>
        <dbReference type="ChEBI" id="CHEBI:57692"/>
    </ligand>
</feature>
<feature type="domain" description="tRNA uridine 5-carboxymethylaminomethyl modification enzyme C-terminal subdomain" evidence="13">
    <location>
        <begin position="571"/>
        <end position="642"/>
    </location>
</feature>
<dbReference type="PROSITE" id="PS01280">
    <property type="entry name" value="GIDA_1"/>
    <property type="match status" value="1"/>
</dbReference>
<feature type="binding site" evidence="12">
    <location>
        <begin position="13"/>
        <end position="18"/>
    </location>
    <ligand>
        <name>FAD</name>
        <dbReference type="ChEBI" id="CHEBI:57692"/>
    </ligand>
</feature>
<keyword evidence="5 12" id="KW-0963">Cytoplasm</keyword>
<dbReference type="Pfam" id="PF13932">
    <property type="entry name" value="SAM_GIDA_C"/>
    <property type="match status" value="1"/>
</dbReference>
<evidence type="ECO:0000256" key="9">
    <source>
        <dbReference type="ARBA" id="ARBA00023027"/>
    </source>
</evidence>
<dbReference type="PANTHER" id="PTHR11806">
    <property type="entry name" value="GLUCOSE INHIBITED DIVISION PROTEIN A"/>
    <property type="match status" value="1"/>
</dbReference>
<dbReference type="SMART" id="SM01228">
    <property type="entry name" value="GIDA_assoc_3"/>
    <property type="match status" value="1"/>
</dbReference>
<evidence type="ECO:0000313" key="14">
    <source>
        <dbReference type="EMBL" id="RZU41815.1"/>
    </source>
</evidence>
<dbReference type="FunFam" id="3.50.50.60:FF:000010">
    <property type="entry name" value="tRNA uridine 5-carboxymethylaminomethyl modification enzyme MnmG"/>
    <property type="match status" value="1"/>
</dbReference>
<feature type="binding site" evidence="12">
    <location>
        <position position="375"/>
    </location>
    <ligand>
        <name>FAD</name>
        <dbReference type="ChEBI" id="CHEBI:57692"/>
    </ligand>
</feature>
<dbReference type="GO" id="GO:0005829">
    <property type="term" value="C:cytosol"/>
    <property type="evidence" value="ECO:0007669"/>
    <property type="project" value="TreeGrafter"/>
</dbReference>
<evidence type="ECO:0000256" key="1">
    <source>
        <dbReference type="ARBA" id="ARBA00001974"/>
    </source>
</evidence>
<dbReference type="GO" id="GO:0030488">
    <property type="term" value="P:tRNA methylation"/>
    <property type="evidence" value="ECO:0007669"/>
    <property type="project" value="TreeGrafter"/>
</dbReference>
<organism evidence="14 15">
    <name type="scientific">Edaphobacter modestus</name>
    <dbReference type="NCBI Taxonomy" id="388466"/>
    <lineage>
        <taxon>Bacteria</taxon>
        <taxon>Pseudomonadati</taxon>
        <taxon>Acidobacteriota</taxon>
        <taxon>Terriglobia</taxon>
        <taxon>Terriglobales</taxon>
        <taxon>Acidobacteriaceae</taxon>
        <taxon>Edaphobacter</taxon>
    </lineage>
</organism>
<reference evidence="14 15" key="1">
    <citation type="submission" date="2019-02" db="EMBL/GenBank/DDBJ databases">
        <title>Genomic Encyclopedia of Archaeal and Bacterial Type Strains, Phase II (KMG-II): from individual species to whole genera.</title>
        <authorList>
            <person name="Goeker M."/>
        </authorList>
    </citation>
    <scope>NUCLEOTIDE SEQUENCE [LARGE SCALE GENOMIC DNA]</scope>
    <source>
        <strain evidence="14 15">DSM 18101</strain>
    </source>
</reference>
<dbReference type="PROSITE" id="PS01281">
    <property type="entry name" value="GIDA_2"/>
    <property type="match status" value="1"/>
</dbReference>
<dbReference type="PANTHER" id="PTHR11806:SF0">
    <property type="entry name" value="PROTEIN MTO1 HOMOLOG, MITOCHONDRIAL"/>
    <property type="match status" value="1"/>
</dbReference>
<comment type="subunit">
    <text evidence="10 12">Homodimer. Heterotetramer of two MnmE and two MnmG subunits.</text>
</comment>
<dbReference type="InterPro" id="IPR044920">
    <property type="entry name" value="MnmG_C_subdom_sf"/>
</dbReference>
<dbReference type="InterPro" id="IPR036188">
    <property type="entry name" value="FAD/NAD-bd_sf"/>
</dbReference>
<dbReference type="Gene3D" id="1.10.10.1800">
    <property type="entry name" value="tRNA uridine 5-carboxymethylaminomethyl modification enzyme MnmG/GidA"/>
    <property type="match status" value="1"/>
</dbReference>
<dbReference type="Pfam" id="PF01134">
    <property type="entry name" value="GIDA"/>
    <property type="match status" value="1"/>
</dbReference>
<dbReference type="AlphaFoldDB" id="A0A4Q7YXI9"/>
<evidence type="ECO:0000256" key="3">
    <source>
        <dbReference type="ARBA" id="ARBA00007653"/>
    </source>
</evidence>
<comment type="similarity">
    <text evidence="3 12">Belongs to the MnmG family.</text>
</comment>